<dbReference type="NCBIfam" id="TIGR02246">
    <property type="entry name" value="SgcJ/EcaC family oxidoreductase"/>
    <property type="match status" value="1"/>
</dbReference>
<dbReference type="EMBL" id="BJXA01000152">
    <property type="protein sequence ID" value="GEM44268.1"/>
    <property type="molecule type" value="Genomic_DNA"/>
</dbReference>
<gene>
    <name evidence="1" type="ORF">NN4_87870</name>
</gene>
<dbReference type="Proteomes" id="UP000321424">
    <property type="component" value="Unassembled WGS sequence"/>
</dbReference>
<sequence>MDIEVLGTPGKPGDVEAIVALVAAVEHAQQNELPADFMRLFRTTDPVWTTAHGQRLSGWETINEFTHRMLPGATAHGTATYEVARILFIRPDIAAVNVHQRPIRLDGTPRADYPEGRPFYILADDGEGWKIAAAQNTQVAG</sequence>
<dbReference type="AlphaFoldDB" id="A0A511MVI4"/>
<accession>A0A511MVI4</accession>
<evidence type="ECO:0000313" key="2">
    <source>
        <dbReference type="Proteomes" id="UP000321424"/>
    </source>
</evidence>
<comment type="caution">
    <text evidence="1">The sequence shown here is derived from an EMBL/GenBank/DDBJ whole genome shotgun (WGS) entry which is preliminary data.</text>
</comment>
<dbReference type="RefSeq" id="WP_186818923.1">
    <property type="nucleotide sequence ID" value="NZ_BJXA01000152.1"/>
</dbReference>
<organism evidence="1 2">
    <name type="scientific">Nocardia ninae NBRC 108245</name>
    <dbReference type="NCBI Taxonomy" id="1210091"/>
    <lineage>
        <taxon>Bacteria</taxon>
        <taxon>Bacillati</taxon>
        <taxon>Actinomycetota</taxon>
        <taxon>Actinomycetes</taxon>
        <taxon>Mycobacteriales</taxon>
        <taxon>Nocardiaceae</taxon>
        <taxon>Nocardia</taxon>
    </lineage>
</organism>
<keyword evidence="2" id="KW-1185">Reference proteome</keyword>
<dbReference type="Gene3D" id="3.10.450.50">
    <property type="match status" value="1"/>
</dbReference>
<reference evidence="1 2" key="1">
    <citation type="submission" date="2019-07" db="EMBL/GenBank/DDBJ databases">
        <title>Whole genome shotgun sequence of Nocardia ninae NBRC 108245.</title>
        <authorList>
            <person name="Hosoyama A."/>
            <person name="Uohara A."/>
            <person name="Ohji S."/>
            <person name="Ichikawa N."/>
        </authorList>
    </citation>
    <scope>NUCLEOTIDE SEQUENCE [LARGE SCALE GENOMIC DNA]</scope>
    <source>
        <strain evidence="1 2">NBRC 108245</strain>
    </source>
</reference>
<dbReference type="InterPro" id="IPR032710">
    <property type="entry name" value="NTF2-like_dom_sf"/>
</dbReference>
<evidence type="ECO:0008006" key="3">
    <source>
        <dbReference type="Google" id="ProtNLM"/>
    </source>
</evidence>
<protein>
    <recommendedName>
        <fullName evidence="3">DUF4440 domain-containing protein</fullName>
    </recommendedName>
</protein>
<name>A0A511MVI4_9NOCA</name>
<dbReference type="InterPro" id="IPR011944">
    <property type="entry name" value="Steroid_delta5-4_isomerase"/>
</dbReference>
<dbReference type="SUPFAM" id="SSF54427">
    <property type="entry name" value="NTF2-like"/>
    <property type="match status" value="1"/>
</dbReference>
<evidence type="ECO:0000313" key="1">
    <source>
        <dbReference type="EMBL" id="GEM44268.1"/>
    </source>
</evidence>
<proteinExistence type="predicted"/>